<protein>
    <submittedName>
        <fullName evidence="1">Uncharacterized protein</fullName>
    </submittedName>
</protein>
<dbReference type="Proteomes" id="UP000694545">
    <property type="component" value="Unplaced"/>
</dbReference>
<reference evidence="1" key="1">
    <citation type="submission" date="2025-08" db="UniProtKB">
        <authorList>
            <consortium name="Ensembl"/>
        </authorList>
    </citation>
    <scope>IDENTIFICATION</scope>
</reference>
<sequence>NKPSQDTVWWNSLIMSTQPPFSFQGRAKTIPTLPFPICSLFSLPGTVCGPWEWGEGGAGSKACDWGSCSSGMRAWEGMPGSK</sequence>
<reference evidence="1" key="2">
    <citation type="submission" date="2025-09" db="UniProtKB">
        <authorList>
            <consortium name="Ensembl"/>
        </authorList>
    </citation>
    <scope>IDENTIFICATION</scope>
</reference>
<name>A0A8D2JBW3_VARKO</name>
<accession>A0A8D2JBW3</accession>
<dbReference type="AlphaFoldDB" id="A0A8D2JBW3"/>
<evidence type="ECO:0000313" key="1">
    <source>
        <dbReference type="Ensembl" id="ENSVKKP00000013231.1"/>
    </source>
</evidence>
<dbReference type="Ensembl" id="ENSVKKT00000013549.1">
    <property type="protein sequence ID" value="ENSVKKP00000013231.1"/>
    <property type="gene ID" value="ENSVKKG00000009148.1"/>
</dbReference>
<keyword evidence="2" id="KW-1185">Reference proteome</keyword>
<evidence type="ECO:0000313" key="2">
    <source>
        <dbReference type="Proteomes" id="UP000694545"/>
    </source>
</evidence>
<proteinExistence type="predicted"/>
<organism evidence="1 2">
    <name type="scientific">Varanus komodoensis</name>
    <name type="common">Komodo dragon</name>
    <dbReference type="NCBI Taxonomy" id="61221"/>
    <lineage>
        <taxon>Eukaryota</taxon>
        <taxon>Metazoa</taxon>
        <taxon>Chordata</taxon>
        <taxon>Craniata</taxon>
        <taxon>Vertebrata</taxon>
        <taxon>Euteleostomi</taxon>
        <taxon>Lepidosauria</taxon>
        <taxon>Squamata</taxon>
        <taxon>Bifurcata</taxon>
        <taxon>Unidentata</taxon>
        <taxon>Episquamata</taxon>
        <taxon>Toxicofera</taxon>
        <taxon>Anguimorpha</taxon>
        <taxon>Paleoanguimorpha</taxon>
        <taxon>Varanoidea</taxon>
        <taxon>Varanidae</taxon>
        <taxon>Varanus</taxon>
    </lineage>
</organism>